<dbReference type="EMBL" id="JBHEZZ010000023">
    <property type="protein sequence ID" value="MFC1405760.1"/>
    <property type="molecule type" value="Genomic_DNA"/>
</dbReference>
<protein>
    <submittedName>
        <fullName evidence="1">Uncharacterized protein</fullName>
    </submittedName>
</protein>
<dbReference type="Proteomes" id="UP001592528">
    <property type="component" value="Unassembled WGS sequence"/>
</dbReference>
<reference evidence="1 2" key="1">
    <citation type="submission" date="2024-09" db="EMBL/GenBank/DDBJ databases">
        <authorList>
            <person name="Lee S.D."/>
        </authorList>
    </citation>
    <scope>NUCLEOTIDE SEQUENCE [LARGE SCALE GENOMIC DNA]</scope>
    <source>
        <strain evidence="1 2">N1-5</strain>
    </source>
</reference>
<dbReference type="RefSeq" id="WP_030263557.1">
    <property type="nucleotide sequence ID" value="NZ_JBHEZZ010000023.1"/>
</dbReference>
<keyword evidence="2" id="KW-1185">Reference proteome</keyword>
<proteinExistence type="predicted"/>
<comment type="caution">
    <text evidence="1">The sequence shown here is derived from an EMBL/GenBank/DDBJ whole genome shotgun (WGS) entry which is preliminary data.</text>
</comment>
<name>A0ABV6UWB2_9ACTN</name>
<gene>
    <name evidence="1" type="ORF">ACEZDJ_31170</name>
</gene>
<accession>A0ABV6UWB2</accession>
<evidence type="ECO:0000313" key="1">
    <source>
        <dbReference type="EMBL" id="MFC1405760.1"/>
    </source>
</evidence>
<sequence length="185" mass="19906">MSTDSAITSLAPAADLVLIVNSKEAAQATSADSQQDKTMGWWLMGPGNSRRRTAFQPERIALVLGYHNGQIISAYDVASPVPGADPFVFETNDAGHERVQFLGAPSRRFAHLIGTESPIRWQRGERNPVRILPLADLQPRPMNVTGEASTQQAEISGSLVTADSDGNLSIQLRPGATLTVTTRTL</sequence>
<organism evidence="1 2">
    <name type="scientific">Streptacidiphilus cavernicola</name>
    <dbReference type="NCBI Taxonomy" id="3342716"/>
    <lineage>
        <taxon>Bacteria</taxon>
        <taxon>Bacillati</taxon>
        <taxon>Actinomycetota</taxon>
        <taxon>Actinomycetes</taxon>
        <taxon>Kitasatosporales</taxon>
        <taxon>Streptomycetaceae</taxon>
        <taxon>Streptacidiphilus</taxon>
    </lineage>
</organism>
<evidence type="ECO:0000313" key="2">
    <source>
        <dbReference type="Proteomes" id="UP001592528"/>
    </source>
</evidence>